<evidence type="ECO:0000313" key="3">
    <source>
        <dbReference type="Proteomes" id="UP001224775"/>
    </source>
</evidence>
<comment type="caution">
    <text evidence="2">The sequence shown here is derived from an EMBL/GenBank/DDBJ whole genome shotgun (WGS) entry which is preliminary data.</text>
</comment>
<feature type="compositionally biased region" description="Polar residues" evidence="1">
    <location>
        <begin position="301"/>
        <end position="311"/>
    </location>
</feature>
<dbReference type="EMBL" id="JATAAI010000025">
    <property type="protein sequence ID" value="KAK1737558.1"/>
    <property type="molecule type" value="Genomic_DNA"/>
</dbReference>
<dbReference type="AlphaFoldDB" id="A0AAD8Y159"/>
<protein>
    <submittedName>
        <fullName evidence="2">Uncharacterized protein</fullName>
    </submittedName>
</protein>
<sequence>MSPSSIDNELEEVADMFDSIGDHRVIVAAATLDEMDRKPSDEVDIADVSVSVADTEHADNTHPYLMRYADIYAHSQEFSDPDEVSKAGNTKFIKISRSTDQGDFKKGEVVIYHDKETNTSYEATIVDVHYDERKQPHYDLMFKGDNNDNSDGKEDTVRLSVKDGIKQQPKTLEAVSETTCSLTETNAVKCVNFEINPTPLFVAMYNGEWEAAQKRLRTHPEEASVWVARYNTNADDIKVFRWRLLPLHLCVALSGSNDDDDDATDHEEAAAPDVPDDEKMSWIKRERATIPSTHTFGCPSQGLSSSHTMYR</sequence>
<reference evidence="2" key="1">
    <citation type="submission" date="2023-06" db="EMBL/GenBank/DDBJ databases">
        <title>Survivors Of The Sea: Transcriptome response of Skeletonema marinoi to long-term dormancy.</title>
        <authorList>
            <person name="Pinder M.I.M."/>
            <person name="Kourtchenko O."/>
            <person name="Robertson E.K."/>
            <person name="Larsson T."/>
            <person name="Maumus F."/>
            <person name="Osuna-Cruz C.M."/>
            <person name="Vancaester E."/>
            <person name="Stenow R."/>
            <person name="Vandepoele K."/>
            <person name="Ploug H."/>
            <person name="Bruchert V."/>
            <person name="Godhe A."/>
            <person name="Topel M."/>
        </authorList>
    </citation>
    <scope>NUCLEOTIDE SEQUENCE</scope>
    <source>
        <strain evidence="2">R05AC</strain>
    </source>
</reference>
<dbReference type="Proteomes" id="UP001224775">
    <property type="component" value="Unassembled WGS sequence"/>
</dbReference>
<proteinExistence type="predicted"/>
<feature type="region of interest" description="Disordered" evidence="1">
    <location>
        <begin position="292"/>
        <end position="311"/>
    </location>
</feature>
<keyword evidence="3" id="KW-1185">Reference proteome</keyword>
<evidence type="ECO:0000256" key="1">
    <source>
        <dbReference type="SAM" id="MobiDB-lite"/>
    </source>
</evidence>
<gene>
    <name evidence="2" type="ORF">QTG54_011844</name>
</gene>
<feature type="region of interest" description="Disordered" evidence="1">
    <location>
        <begin position="256"/>
        <end position="280"/>
    </location>
</feature>
<name>A0AAD8Y159_9STRA</name>
<evidence type="ECO:0000313" key="2">
    <source>
        <dbReference type="EMBL" id="KAK1737558.1"/>
    </source>
</evidence>
<accession>A0AAD8Y159</accession>
<organism evidence="2 3">
    <name type="scientific">Skeletonema marinoi</name>
    <dbReference type="NCBI Taxonomy" id="267567"/>
    <lineage>
        <taxon>Eukaryota</taxon>
        <taxon>Sar</taxon>
        <taxon>Stramenopiles</taxon>
        <taxon>Ochrophyta</taxon>
        <taxon>Bacillariophyta</taxon>
        <taxon>Coscinodiscophyceae</taxon>
        <taxon>Thalassiosirophycidae</taxon>
        <taxon>Thalassiosirales</taxon>
        <taxon>Skeletonemataceae</taxon>
        <taxon>Skeletonema</taxon>
        <taxon>Skeletonema marinoi-dohrnii complex</taxon>
    </lineage>
</organism>